<keyword evidence="2" id="KW-1003">Cell membrane</keyword>
<comment type="subcellular location">
    <subcellularLocation>
        <location evidence="1">Cell membrane</location>
        <topology evidence="1">Multi-pass membrane protein</topology>
    </subcellularLocation>
</comment>
<dbReference type="Gene3D" id="3.30.1120.10">
    <property type="match status" value="1"/>
</dbReference>
<evidence type="ECO:0000313" key="9">
    <source>
        <dbReference type="EMBL" id="TKB96536.1"/>
    </source>
</evidence>
<dbReference type="InterPro" id="IPR050448">
    <property type="entry name" value="OpgB/LTA_synthase_biosynth"/>
</dbReference>
<dbReference type="EMBL" id="SWBO01000017">
    <property type="protein sequence ID" value="TKB96536.1"/>
    <property type="molecule type" value="Genomic_DNA"/>
</dbReference>
<dbReference type="Proteomes" id="UP000310477">
    <property type="component" value="Unassembled WGS sequence"/>
</dbReference>
<keyword evidence="10" id="KW-1185">Reference proteome</keyword>
<organism evidence="9 10">
    <name type="scientific">Pedobacter cryotolerans</name>
    <dbReference type="NCBI Taxonomy" id="2571270"/>
    <lineage>
        <taxon>Bacteria</taxon>
        <taxon>Pseudomonadati</taxon>
        <taxon>Bacteroidota</taxon>
        <taxon>Sphingobacteriia</taxon>
        <taxon>Sphingobacteriales</taxon>
        <taxon>Sphingobacteriaceae</taxon>
        <taxon>Pedobacter</taxon>
    </lineage>
</organism>
<feature type="domain" description="Sulfatase N-terminal" evidence="8">
    <location>
        <begin position="411"/>
        <end position="696"/>
    </location>
</feature>
<dbReference type="OrthoDB" id="9789742at2"/>
<dbReference type="Gene3D" id="3.40.720.10">
    <property type="entry name" value="Alkaline Phosphatase, subunit A"/>
    <property type="match status" value="1"/>
</dbReference>
<keyword evidence="4 6" id="KW-1133">Transmembrane helix</keyword>
<evidence type="ECO:0000256" key="1">
    <source>
        <dbReference type="ARBA" id="ARBA00004651"/>
    </source>
</evidence>
<feature type="transmembrane region" description="Helical" evidence="6">
    <location>
        <begin position="216"/>
        <end position="240"/>
    </location>
</feature>
<evidence type="ECO:0000256" key="3">
    <source>
        <dbReference type="ARBA" id="ARBA00022692"/>
    </source>
</evidence>
<evidence type="ECO:0000256" key="7">
    <source>
        <dbReference type="SAM" id="SignalP"/>
    </source>
</evidence>
<accession>A0A4U1BY51</accession>
<proteinExistence type="predicted"/>
<keyword evidence="7" id="KW-0732">Signal</keyword>
<dbReference type="Pfam" id="PF00884">
    <property type="entry name" value="Sulfatase"/>
    <property type="match status" value="1"/>
</dbReference>
<reference evidence="9 10" key="1">
    <citation type="submission" date="2019-04" db="EMBL/GenBank/DDBJ databases">
        <title>Pedobacter sp. AR-2-6 sp. nov., isolated from Arctic soil.</title>
        <authorList>
            <person name="Dahal R.H."/>
            <person name="Kim D.-U."/>
        </authorList>
    </citation>
    <scope>NUCLEOTIDE SEQUENCE [LARGE SCALE GENOMIC DNA]</scope>
    <source>
        <strain evidence="9 10">AR-2-6</strain>
    </source>
</reference>
<comment type="caution">
    <text evidence="9">The sequence shown here is derived from an EMBL/GenBank/DDBJ whole genome shotgun (WGS) entry which is preliminary data.</text>
</comment>
<evidence type="ECO:0000256" key="6">
    <source>
        <dbReference type="SAM" id="Phobius"/>
    </source>
</evidence>
<keyword evidence="5 6" id="KW-0472">Membrane</keyword>
<dbReference type="PANTHER" id="PTHR47371:SF3">
    <property type="entry name" value="PHOSPHOGLYCEROL TRANSFERASE I"/>
    <property type="match status" value="1"/>
</dbReference>
<evidence type="ECO:0000313" key="10">
    <source>
        <dbReference type="Proteomes" id="UP000310477"/>
    </source>
</evidence>
<dbReference type="CDD" id="cd16148">
    <property type="entry name" value="sulfatase_like"/>
    <property type="match status" value="1"/>
</dbReference>
<feature type="transmembrane region" description="Helical" evidence="6">
    <location>
        <begin position="306"/>
        <end position="324"/>
    </location>
</feature>
<dbReference type="PANTHER" id="PTHR47371">
    <property type="entry name" value="LIPOTEICHOIC ACID SYNTHASE"/>
    <property type="match status" value="1"/>
</dbReference>
<feature type="transmembrane region" description="Helical" evidence="6">
    <location>
        <begin position="247"/>
        <end position="267"/>
    </location>
</feature>
<keyword evidence="3 6" id="KW-0812">Transmembrane</keyword>
<feature type="transmembrane region" description="Helical" evidence="6">
    <location>
        <begin position="174"/>
        <end position="196"/>
    </location>
</feature>
<feature type="chain" id="PRO_5020992124" evidence="7">
    <location>
        <begin position="20"/>
        <end position="793"/>
    </location>
</feature>
<dbReference type="InterPro" id="IPR017850">
    <property type="entry name" value="Alkaline_phosphatase_core_sf"/>
</dbReference>
<dbReference type="SUPFAM" id="SSF53649">
    <property type="entry name" value="Alkaline phosphatase-like"/>
    <property type="match status" value="1"/>
</dbReference>
<dbReference type="InterPro" id="IPR000917">
    <property type="entry name" value="Sulfatase_N"/>
</dbReference>
<evidence type="ECO:0000256" key="4">
    <source>
        <dbReference type="ARBA" id="ARBA00022989"/>
    </source>
</evidence>
<feature type="signal peptide" evidence="7">
    <location>
        <begin position="1"/>
        <end position="19"/>
    </location>
</feature>
<evidence type="ECO:0000256" key="2">
    <source>
        <dbReference type="ARBA" id="ARBA00022475"/>
    </source>
</evidence>
<gene>
    <name evidence="9" type="ORF">FA045_17905</name>
</gene>
<sequence length="793" mass="90947">MFKYLIFITLLLKTFSSRANTIEIRCHIPNATNVTMIWGLNYWKLAESKPAGTIIQDRVMSSPMVRDGDDYILKLNVPDSCSIEYLFQFTKKTELFKANVYYTDQNQLANERFYQSIIKGNTVIKISPEVNKLKPTKQISLLKYAVFCFLIFSALALLYFIVQKFIIKRTFIPLNPKAAFFSIPIALSTILIIIRVITVDELGQFLTAPLNSLPALLKACFQDLLYTFILTILFGFLFFIKKNNRLLILWIFAGFAVISIAIALANIKITALLGRPFNYRWLYYSDFLMSSDSSRAISNNIDKNSLLAYLMMILTAIPLVWLIYQLLYKRPVITVAFLMLTFTAVCLAKTNLAIDDGKKENPVIYFVSSLFQENGLSDSYNNNINLDQFTKKNVNVLEPQYASAFKKSDIKNVIVFVLESTAAEYITPYNSRYKSTPFLDSIKQSAVLFDAAYAHAPATNKSLVSLLCSSYPYLSYKSITAEMPDIKWPSISSELKKSGYRTSFFNSGDNRFQGADNFLKHRDIDEIRDFRQNNCDAPIFSDPQHPNENLEGISDACLPTAFFDWIKKDQSTPFFSMMWTYQTHYPYYSTGKRISFNTNNELKERYLNALHDADRTLRQLVEGLKTRNLMNSTLIVLLGDHGEAFGQHGQTSHAGGIFEENLHIPLIFINPQLFNGEHIPKIAGISDVAPTIFSILKKPIPNEWQGENLFSKIRKEKVYFFTPYSDLLFGCREGNYKFIYNATTNTSYLYNLKNDPLESVNLASREPEYAKKLNNELNSWMQYQIQHVNSFIK</sequence>
<dbReference type="AlphaFoldDB" id="A0A4U1BY51"/>
<evidence type="ECO:0000256" key="5">
    <source>
        <dbReference type="ARBA" id="ARBA00023136"/>
    </source>
</evidence>
<protein>
    <submittedName>
        <fullName evidence="9">DUF229 domain-containing protein</fullName>
    </submittedName>
</protein>
<evidence type="ECO:0000259" key="8">
    <source>
        <dbReference type="Pfam" id="PF00884"/>
    </source>
</evidence>
<name>A0A4U1BY51_9SPHI</name>
<dbReference type="GO" id="GO:0005886">
    <property type="term" value="C:plasma membrane"/>
    <property type="evidence" value="ECO:0007669"/>
    <property type="project" value="UniProtKB-SubCell"/>
</dbReference>
<feature type="transmembrane region" description="Helical" evidence="6">
    <location>
        <begin position="141"/>
        <end position="162"/>
    </location>
</feature>
<feature type="transmembrane region" description="Helical" evidence="6">
    <location>
        <begin position="331"/>
        <end position="354"/>
    </location>
</feature>